<reference evidence="2 3" key="1">
    <citation type="journal article" date="2024" name="G3 (Bethesda)">
        <title>Genome assembly of Hibiscus sabdariffa L. provides insights into metabolisms of medicinal natural products.</title>
        <authorList>
            <person name="Kim T."/>
        </authorList>
    </citation>
    <scope>NUCLEOTIDE SEQUENCE [LARGE SCALE GENOMIC DNA]</scope>
    <source>
        <strain evidence="2">TK-2024</strain>
        <tissue evidence="2">Old leaves</tissue>
    </source>
</reference>
<organism evidence="2 3">
    <name type="scientific">Hibiscus sabdariffa</name>
    <name type="common">roselle</name>
    <dbReference type="NCBI Taxonomy" id="183260"/>
    <lineage>
        <taxon>Eukaryota</taxon>
        <taxon>Viridiplantae</taxon>
        <taxon>Streptophyta</taxon>
        <taxon>Embryophyta</taxon>
        <taxon>Tracheophyta</taxon>
        <taxon>Spermatophyta</taxon>
        <taxon>Magnoliopsida</taxon>
        <taxon>eudicotyledons</taxon>
        <taxon>Gunneridae</taxon>
        <taxon>Pentapetalae</taxon>
        <taxon>rosids</taxon>
        <taxon>malvids</taxon>
        <taxon>Malvales</taxon>
        <taxon>Malvaceae</taxon>
        <taxon>Malvoideae</taxon>
        <taxon>Hibiscus</taxon>
    </lineage>
</organism>
<dbReference type="EMBL" id="JBBPBN010000035">
    <property type="protein sequence ID" value="KAK9002276.1"/>
    <property type="molecule type" value="Genomic_DNA"/>
</dbReference>
<feature type="region of interest" description="Disordered" evidence="1">
    <location>
        <begin position="1"/>
        <end position="73"/>
    </location>
</feature>
<sequence length="282" mass="31388">MKVQNSVREAGESSAGGDMKGRKVVEHGFKDSTSDPLSVKKNPHPHEINAGAKLGSQSEESSETTFSGESPNGYFVEDEEVEAVFVGKDFHNNRDHAGVDVSRQIGESVMWGTAFQEVTLKAVEPQAVNDKKTGQETPVIEDRRTWSDIVFGGASTIAEAANGKTVDNPITGLDATPFRVFEDVENMGLMVEGESAVVKQKDNKDNWAKEIEDRFAASANKWFGLQEGVDCVESKKQTVSVEEAWKMWIDDDFDYRMVVVDWRSGGLITIRDKNCLRWRKKY</sequence>
<comment type="caution">
    <text evidence="2">The sequence shown here is derived from an EMBL/GenBank/DDBJ whole genome shotgun (WGS) entry which is preliminary data.</text>
</comment>
<evidence type="ECO:0000313" key="2">
    <source>
        <dbReference type="EMBL" id="KAK9002276.1"/>
    </source>
</evidence>
<dbReference type="Proteomes" id="UP001396334">
    <property type="component" value="Unassembled WGS sequence"/>
</dbReference>
<gene>
    <name evidence="2" type="ORF">V6N11_024960</name>
</gene>
<feature type="compositionally biased region" description="Basic and acidic residues" evidence="1">
    <location>
        <begin position="19"/>
        <end position="33"/>
    </location>
</feature>
<evidence type="ECO:0000256" key="1">
    <source>
        <dbReference type="SAM" id="MobiDB-lite"/>
    </source>
</evidence>
<evidence type="ECO:0000313" key="3">
    <source>
        <dbReference type="Proteomes" id="UP001396334"/>
    </source>
</evidence>
<keyword evidence="3" id="KW-1185">Reference proteome</keyword>
<protein>
    <submittedName>
        <fullName evidence="2">Uncharacterized protein</fullName>
    </submittedName>
</protein>
<name>A0ABR2QNP3_9ROSI</name>
<feature type="compositionally biased region" description="Low complexity" evidence="1">
    <location>
        <begin position="55"/>
        <end position="70"/>
    </location>
</feature>
<accession>A0ABR2QNP3</accession>
<proteinExistence type="predicted"/>